<organism evidence="5 6">
    <name type="scientific">Vineibacter terrae</name>
    <dbReference type="NCBI Taxonomy" id="2586908"/>
    <lineage>
        <taxon>Bacteria</taxon>
        <taxon>Pseudomonadati</taxon>
        <taxon>Pseudomonadota</taxon>
        <taxon>Alphaproteobacteria</taxon>
        <taxon>Hyphomicrobiales</taxon>
        <taxon>Vineibacter</taxon>
    </lineage>
</organism>
<evidence type="ECO:0000313" key="5">
    <source>
        <dbReference type="EMBL" id="TXL74259.1"/>
    </source>
</evidence>
<dbReference type="Pfam" id="PF13377">
    <property type="entry name" value="Peripla_BP_3"/>
    <property type="match status" value="1"/>
</dbReference>
<dbReference type="Gene3D" id="1.10.260.40">
    <property type="entry name" value="lambda repressor-like DNA-binding domains"/>
    <property type="match status" value="1"/>
</dbReference>
<dbReference type="PROSITE" id="PS50932">
    <property type="entry name" value="HTH_LACI_2"/>
    <property type="match status" value="1"/>
</dbReference>
<keyword evidence="3" id="KW-0804">Transcription</keyword>
<dbReference type="CDD" id="cd01575">
    <property type="entry name" value="PBP1_GntR"/>
    <property type="match status" value="1"/>
</dbReference>
<evidence type="ECO:0000259" key="4">
    <source>
        <dbReference type="PROSITE" id="PS50932"/>
    </source>
</evidence>
<gene>
    <name evidence="5" type="ORF">FHP25_17365</name>
</gene>
<dbReference type="PRINTS" id="PR00036">
    <property type="entry name" value="HTHLACI"/>
</dbReference>
<dbReference type="InterPro" id="IPR028082">
    <property type="entry name" value="Peripla_BP_I"/>
</dbReference>
<dbReference type="GO" id="GO:0003700">
    <property type="term" value="F:DNA-binding transcription factor activity"/>
    <property type="evidence" value="ECO:0007669"/>
    <property type="project" value="TreeGrafter"/>
</dbReference>
<dbReference type="InterPro" id="IPR046335">
    <property type="entry name" value="LacI/GalR-like_sensor"/>
</dbReference>
<protein>
    <submittedName>
        <fullName evidence="5">LacI family DNA-binding transcriptional regulator</fullName>
    </submittedName>
</protein>
<proteinExistence type="predicted"/>
<reference evidence="5 6" key="1">
    <citation type="submission" date="2019-06" db="EMBL/GenBank/DDBJ databases">
        <title>New taxonomy in bacterial strain CC-CFT640, isolated from vineyard.</title>
        <authorList>
            <person name="Lin S.-Y."/>
            <person name="Tsai C.-F."/>
            <person name="Young C.-C."/>
        </authorList>
    </citation>
    <scope>NUCLEOTIDE SEQUENCE [LARGE SCALE GENOMIC DNA]</scope>
    <source>
        <strain evidence="5 6">CC-CFT640</strain>
    </source>
</reference>
<evidence type="ECO:0000313" key="6">
    <source>
        <dbReference type="Proteomes" id="UP000321638"/>
    </source>
</evidence>
<keyword evidence="2 5" id="KW-0238">DNA-binding</keyword>
<dbReference type="SUPFAM" id="SSF53822">
    <property type="entry name" value="Periplasmic binding protein-like I"/>
    <property type="match status" value="1"/>
</dbReference>
<name>A0A5C8PLV6_9HYPH</name>
<dbReference type="PANTHER" id="PTHR30146:SF33">
    <property type="entry name" value="TRANSCRIPTIONAL REGULATOR"/>
    <property type="match status" value="1"/>
</dbReference>
<evidence type="ECO:0000256" key="1">
    <source>
        <dbReference type="ARBA" id="ARBA00023015"/>
    </source>
</evidence>
<feature type="domain" description="HTH lacI-type" evidence="4">
    <location>
        <begin position="15"/>
        <end position="69"/>
    </location>
</feature>
<keyword evidence="1" id="KW-0805">Transcription regulation</keyword>
<dbReference type="PROSITE" id="PS00356">
    <property type="entry name" value="HTH_LACI_1"/>
    <property type="match status" value="1"/>
</dbReference>
<evidence type="ECO:0000256" key="2">
    <source>
        <dbReference type="ARBA" id="ARBA00023125"/>
    </source>
</evidence>
<dbReference type="AlphaFoldDB" id="A0A5C8PLV6"/>
<dbReference type="OrthoDB" id="7170131at2"/>
<dbReference type="SMART" id="SM00354">
    <property type="entry name" value="HTH_LACI"/>
    <property type="match status" value="1"/>
</dbReference>
<evidence type="ECO:0000256" key="3">
    <source>
        <dbReference type="ARBA" id="ARBA00023163"/>
    </source>
</evidence>
<dbReference type="GO" id="GO:0000976">
    <property type="term" value="F:transcription cis-regulatory region binding"/>
    <property type="evidence" value="ECO:0007669"/>
    <property type="project" value="TreeGrafter"/>
</dbReference>
<dbReference type="PANTHER" id="PTHR30146">
    <property type="entry name" value="LACI-RELATED TRANSCRIPTIONAL REPRESSOR"/>
    <property type="match status" value="1"/>
</dbReference>
<sequence>MKPKTRTRAVPTGRPRMEDVARLAGVSLVTVSRVLNTPDAVAAPTRQAVMEAVRRIGYVPNLTAGALAGSRSRIIAAVVPTIANSIFADTVQGLSDRLEGEGYTILLGQTGYDAGRERSLVTAMLGRRPDALMLVGAPLSAATGRLLAAAKIPIVQTWEMVRRPIDHVVGFSNAAAGRVVAEHFVARGYRHVRFVGGADARSKARQAGFDAALRAAGMTPLPAVTVPSPGTLGHGRDALCRVLDEGGPTDALFFSTDVLAIGALLECQRRGIAVPGRLAIAGLGDQDLAREMVPPLTTVRISGLEIGRRAADLLLDAIAGRRGGAQRIDLGVQLIERATT</sequence>
<dbReference type="SUPFAM" id="SSF47413">
    <property type="entry name" value="lambda repressor-like DNA-binding domains"/>
    <property type="match status" value="1"/>
</dbReference>
<dbReference type="InterPro" id="IPR010982">
    <property type="entry name" value="Lambda_DNA-bd_dom_sf"/>
</dbReference>
<dbReference type="InterPro" id="IPR000843">
    <property type="entry name" value="HTH_LacI"/>
</dbReference>
<dbReference type="Gene3D" id="3.40.50.2300">
    <property type="match status" value="2"/>
</dbReference>
<keyword evidence="6" id="KW-1185">Reference proteome</keyword>
<accession>A0A5C8PLV6</accession>
<comment type="caution">
    <text evidence="5">The sequence shown here is derived from an EMBL/GenBank/DDBJ whole genome shotgun (WGS) entry which is preliminary data.</text>
</comment>
<dbReference type="CDD" id="cd01392">
    <property type="entry name" value="HTH_LacI"/>
    <property type="match status" value="1"/>
</dbReference>
<dbReference type="EMBL" id="VDUZ01000019">
    <property type="protein sequence ID" value="TXL74259.1"/>
    <property type="molecule type" value="Genomic_DNA"/>
</dbReference>
<dbReference type="Proteomes" id="UP000321638">
    <property type="component" value="Unassembled WGS sequence"/>
</dbReference>
<dbReference type="Pfam" id="PF00356">
    <property type="entry name" value="LacI"/>
    <property type="match status" value="1"/>
</dbReference>